<dbReference type="EMBL" id="CP136600">
    <property type="protein sequence ID" value="WOH36423.1"/>
    <property type="molecule type" value="Genomic_DNA"/>
</dbReference>
<sequence length="129" mass="14541">MSINPILESSFYHDGRGPEPQNVIWKTSGVIPEGFEYFNPDDDYVEPQIKHIKLIGVQAYAMATDEVHGNIVATGESNAAINEIVDSAWLKSFSPIHLSKCKHFQIMFYDEIYDIICEDIISGLGKIYT</sequence>
<reference evidence="1 2" key="1">
    <citation type="submission" date="2023-09" db="EMBL/GenBank/DDBJ databases">
        <authorList>
            <person name="Qi X."/>
        </authorList>
    </citation>
    <scope>NUCLEOTIDE SEQUENCE [LARGE SCALE GENOMIC DNA]</scope>
    <source>
        <strain evidence="1 2">S1-1</strain>
    </source>
</reference>
<name>A0ABZ0GKX6_9GAMM</name>
<evidence type="ECO:0000313" key="1">
    <source>
        <dbReference type="EMBL" id="WOH36423.1"/>
    </source>
</evidence>
<dbReference type="RefSeq" id="WP_348395236.1">
    <property type="nucleotide sequence ID" value="NZ_CP136600.1"/>
</dbReference>
<organism evidence="1 2">
    <name type="scientific">Thalassotalea fonticola</name>
    <dbReference type="NCBI Taxonomy" id="3065649"/>
    <lineage>
        <taxon>Bacteria</taxon>
        <taxon>Pseudomonadati</taxon>
        <taxon>Pseudomonadota</taxon>
        <taxon>Gammaproteobacteria</taxon>
        <taxon>Alteromonadales</taxon>
        <taxon>Colwelliaceae</taxon>
        <taxon>Thalassotalea</taxon>
    </lineage>
</organism>
<dbReference type="Proteomes" id="UP001301442">
    <property type="component" value="Chromosome"/>
</dbReference>
<accession>A0ABZ0GKX6</accession>
<evidence type="ECO:0000313" key="2">
    <source>
        <dbReference type="Proteomes" id="UP001301442"/>
    </source>
</evidence>
<proteinExistence type="predicted"/>
<protein>
    <submittedName>
        <fullName evidence="1">Uncharacterized protein</fullName>
    </submittedName>
</protein>
<keyword evidence="2" id="KW-1185">Reference proteome</keyword>
<gene>
    <name evidence="1" type="ORF">RI844_13705</name>
</gene>